<evidence type="ECO:0000256" key="2">
    <source>
        <dbReference type="ARBA" id="ARBA00023015"/>
    </source>
</evidence>
<dbReference type="SUPFAM" id="SSF46785">
    <property type="entry name" value="Winged helix' DNA-binding domain"/>
    <property type="match status" value="1"/>
</dbReference>
<evidence type="ECO:0000313" key="6">
    <source>
        <dbReference type="EMBL" id="BCJ31526.1"/>
    </source>
</evidence>
<feature type="domain" description="HTH lysR-type" evidence="5">
    <location>
        <begin position="2"/>
        <end position="59"/>
    </location>
</feature>
<dbReference type="Proteomes" id="UP000680750">
    <property type="component" value="Chromosome"/>
</dbReference>
<dbReference type="PANTHER" id="PTHR30346">
    <property type="entry name" value="TRANSCRIPTIONAL DUAL REGULATOR HCAR-RELATED"/>
    <property type="match status" value="1"/>
</dbReference>
<keyword evidence="2" id="KW-0805">Transcription regulation</keyword>
<proteinExistence type="inferred from homology"/>
<comment type="similarity">
    <text evidence="1">Belongs to the LysR transcriptional regulatory family.</text>
</comment>
<dbReference type="RefSeq" id="WP_030444183.1">
    <property type="nucleotide sequence ID" value="NZ_AP023354.1"/>
</dbReference>
<keyword evidence="3" id="KW-0238">DNA-binding</keyword>
<keyword evidence="4" id="KW-0804">Transcription</keyword>
<accession>A0A810LB83</accession>
<dbReference type="Pfam" id="PF00126">
    <property type="entry name" value="HTH_1"/>
    <property type="match status" value="1"/>
</dbReference>
<name>A0A810LB83_9ACTN</name>
<protein>
    <submittedName>
        <fullName evidence="6">LysR family transcriptional regulator</fullName>
    </submittedName>
</protein>
<reference evidence="6" key="1">
    <citation type="submission" date="2020-08" db="EMBL/GenBank/DDBJ databases">
        <title>Whole genome shotgun sequence of Actinocatenispora sera NBRC 101916.</title>
        <authorList>
            <person name="Komaki H."/>
            <person name="Tamura T."/>
        </authorList>
    </citation>
    <scope>NUCLEOTIDE SEQUENCE</scope>
    <source>
        <strain evidence="6">NBRC 101916</strain>
    </source>
</reference>
<evidence type="ECO:0000313" key="7">
    <source>
        <dbReference type="Proteomes" id="UP000680750"/>
    </source>
</evidence>
<dbReference type="InterPro" id="IPR005119">
    <property type="entry name" value="LysR_subst-bd"/>
</dbReference>
<dbReference type="InterPro" id="IPR036388">
    <property type="entry name" value="WH-like_DNA-bd_sf"/>
</dbReference>
<dbReference type="GO" id="GO:0003677">
    <property type="term" value="F:DNA binding"/>
    <property type="evidence" value="ECO:0007669"/>
    <property type="project" value="UniProtKB-KW"/>
</dbReference>
<evidence type="ECO:0000259" key="5">
    <source>
        <dbReference type="PROSITE" id="PS50931"/>
    </source>
</evidence>
<dbReference type="AlphaFoldDB" id="A0A810LB83"/>
<dbReference type="Gene3D" id="1.10.10.10">
    <property type="entry name" value="Winged helix-like DNA-binding domain superfamily/Winged helix DNA-binding domain"/>
    <property type="match status" value="1"/>
</dbReference>
<dbReference type="EMBL" id="AP023354">
    <property type="protein sequence ID" value="BCJ31526.1"/>
    <property type="molecule type" value="Genomic_DNA"/>
</dbReference>
<dbReference type="PROSITE" id="PS50931">
    <property type="entry name" value="HTH_LYSR"/>
    <property type="match status" value="1"/>
</dbReference>
<dbReference type="GO" id="GO:0003700">
    <property type="term" value="F:DNA-binding transcription factor activity"/>
    <property type="evidence" value="ECO:0007669"/>
    <property type="project" value="InterPro"/>
</dbReference>
<dbReference type="PANTHER" id="PTHR30346:SF29">
    <property type="entry name" value="LYSR SUBSTRATE-BINDING"/>
    <property type="match status" value="1"/>
</dbReference>
<keyword evidence="7" id="KW-1185">Reference proteome</keyword>
<dbReference type="Pfam" id="PF03466">
    <property type="entry name" value="LysR_substrate"/>
    <property type="match status" value="1"/>
</dbReference>
<evidence type="ECO:0000256" key="3">
    <source>
        <dbReference type="ARBA" id="ARBA00023125"/>
    </source>
</evidence>
<dbReference type="GO" id="GO:0032993">
    <property type="term" value="C:protein-DNA complex"/>
    <property type="evidence" value="ECO:0007669"/>
    <property type="project" value="TreeGrafter"/>
</dbReference>
<dbReference type="OrthoDB" id="4131546at2"/>
<evidence type="ECO:0000256" key="4">
    <source>
        <dbReference type="ARBA" id="ARBA00023163"/>
    </source>
</evidence>
<dbReference type="CDD" id="cd08423">
    <property type="entry name" value="PBP2_LTTR_like_6"/>
    <property type="match status" value="1"/>
</dbReference>
<dbReference type="InterPro" id="IPR000847">
    <property type="entry name" value="LysR_HTH_N"/>
</dbReference>
<dbReference type="Gene3D" id="3.40.190.10">
    <property type="entry name" value="Periplasmic binding protein-like II"/>
    <property type="match status" value="2"/>
</dbReference>
<sequence length="294" mass="31156">MLNLERLRMLRAVAATGSVRGAAATLHVTTSAVSQQMGRLEREIGQRLVERNGRGIRLTGAALLLSEHAGALLAQAEAVETDLARYRGAVVGELRLAAFATAARGLLPAALRALHDRYPALRVHTAEQEPDVALPAVAAGDLDLAIAQDWPESPLAVPDGLGRTGLVDDVFDVALPAQHPLAERPALDLAELADADWIGWPAGQLCHDWLRRTVPDAEVRHTAGEHATQLAFVAAGHGVALLPRLGRDPVPAGVRFAAVRPAPVRRIFAAWRSAAARQPAIRATLAALRAAARP</sequence>
<dbReference type="InterPro" id="IPR036390">
    <property type="entry name" value="WH_DNA-bd_sf"/>
</dbReference>
<dbReference type="SUPFAM" id="SSF53850">
    <property type="entry name" value="Periplasmic binding protein-like II"/>
    <property type="match status" value="1"/>
</dbReference>
<organism evidence="6 7">
    <name type="scientific">Actinocatenispora sera</name>
    <dbReference type="NCBI Taxonomy" id="390989"/>
    <lineage>
        <taxon>Bacteria</taxon>
        <taxon>Bacillati</taxon>
        <taxon>Actinomycetota</taxon>
        <taxon>Actinomycetes</taxon>
        <taxon>Micromonosporales</taxon>
        <taxon>Micromonosporaceae</taxon>
        <taxon>Actinocatenispora</taxon>
    </lineage>
</organism>
<dbReference type="KEGG" id="aser:Asera_56340"/>
<evidence type="ECO:0000256" key="1">
    <source>
        <dbReference type="ARBA" id="ARBA00009437"/>
    </source>
</evidence>
<gene>
    <name evidence="6" type="ORF">Asera_56340</name>
</gene>